<dbReference type="SUPFAM" id="SSF52172">
    <property type="entry name" value="CheY-like"/>
    <property type="match status" value="1"/>
</dbReference>
<reference evidence="7" key="1">
    <citation type="journal article" date="2015" name="Nature">
        <title>Complex archaea that bridge the gap between prokaryotes and eukaryotes.</title>
        <authorList>
            <person name="Spang A."/>
            <person name="Saw J.H."/>
            <person name="Jorgensen S.L."/>
            <person name="Zaremba-Niedzwiedzka K."/>
            <person name="Martijn J."/>
            <person name="Lind A.E."/>
            <person name="van Eijk R."/>
            <person name="Schleper C."/>
            <person name="Guy L."/>
            <person name="Ettema T.J."/>
        </authorList>
    </citation>
    <scope>NUCLEOTIDE SEQUENCE</scope>
</reference>
<dbReference type="InterPro" id="IPR011006">
    <property type="entry name" value="CheY-like_superfamily"/>
</dbReference>
<evidence type="ECO:0000313" key="7">
    <source>
        <dbReference type="EMBL" id="KKK67180.1"/>
    </source>
</evidence>
<protein>
    <recommendedName>
        <fullName evidence="6">Response regulatory domain-containing protein</fullName>
    </recommendedName>
</protein>
<evidence type="ECO:0000256" key="1">
    <source>
        <dbReference type="ARBA" id="ARBA00022553"/>
    </source>
</evidence>
<keyword evidence="2" id="KW-0902">Two-component regulatory system</keyword>
<dbReference type="GO" id="GO:0032993">
    <property type="term" value="C:protein-DNA complex"/>
    <property type="evidence" value="ECO:0007669"/>
    <property type="project" value="TreeGrafter"/>
</dbReference>
<evidence type="ECO:0000256" key="2">
    <source>
        <dbReference type="ARBA" id="ARBA00023012"/>
    </source>
</evidence>
<dbReference type="AlphaFoldDB" id="A0A0F8Y0S8"/>
<keyword evidence="1" id="KW-0597">Phosphoprotein</keyword>
<evidence type="ECO:0000256" key="4">
    <source>
        <dbReference type="ARBA" id="ARBA00023125"/>
    </source>
</evidence>
<keyword evidence="5" id="KW-0804">Transcription</keyword>
<dbReference type="PROSITE" id="PS50110">
    <property type="entry name" value="RESPONSE_REGULATORY"/>
    <property type="match status" value="1"/>
</dbReference>
<name>A0A0F8Y0S8_9ZZZZ</name>
<sequence length="70" mass="7412">MHILIADDHDLVRETIAAYLSGEGSVVTTAPDLPQALSAIDSNGPFDVVLLDFEMPGMNGLDGLSQTREA</sequence>
<comment type="caution">
    <text evidence="7">The sequence shown here is derived from an EMBL/GenBank/DDBJ whole genome shotgun (WGS) entry which is preliminary data.</text>
</comment>
<dbReference type="Pfam" id="PF00072">
    <property type="entry name" value="Response_reg"/>
    <property type="match status" value="1"/>
</dbReference>
<feature type="domain" description="Response regulatory" evidence="6">
    <location>
        <begin position="2"/>
        <end position="70"/>
    </location>
</feature>
<organism evidence="7">
    <name type="scientific">marine sediment metagenome</name>
    <dbReference type="NCBI Taxonomy" id="412755"/>
    <lineage>
        <taxon>unclassified sequences</taxon>
        <taxon>metagenomes</taxon>
        <taxon>ecological metagenomes</taxon>
    </lineage>
</organism>
<feature type="non-terminal residue" evidence="7">
    <location>
        <position position="70"/>
    </location>
</feature>
<dbReference type="GO" id="GO:0005829">
    <property type="term" value="C:cytosol"/>
    <property type="evidence" value="ECO:0007669"/>
    <property type="project" value="TreeGrafter"/>
</dbReference>
<accession>A0A0F8Y0S8</accession>
<dbReference type="PANTHER" id="PTHR48111:SF1">
    <property type="entry name" value="TWO-COMPONENT RESPONSE REGULATOR ORR33"/>
    <property type="match status" value="1"/>
</dbReference>
<dbReference type="InterPro" id="IPR039420">
    <property type="entry name" value="WalR-like"/>
</dbReference>
<dbReference type="GO" id="GO:0006355">
    <property type="term" value="P:regulation of DNA-templated transcription"/>
    <property type="evidence" value="ECO:0007669"/>
    <property type="project" value="TreeGrafter"/>
</dbReference>
<gene>
    <name evidence="7" type="ORF">LCGC14_2956630</name>
</gene>
<dbReference type="Gene3D" id="3.40.50.2300">
    <property type="match status" value="1"/>
</dbReference>
<dbReference type="GO" id="GO:0000976">
    <property type="term" value="F:transcription cis-regulatory region binding"/>
    <property type="evidence" value="ECO:0007669"/>
    <property type="project" value="TreeGrafter"/>
</dbReference>
<evidence type="ECO:0000256" key="3">
    <source>
        <dbReference type="ARBA" id="ARBA00023015"/>
    </source>
</evidence>
<evidence type="ECO:0000259" key="6">
    <source>
        <dbReference type="PROSITE" id="PS50110"/>
    </source>
</evidence>
<dbReference type="InterPro" id="IPR001789">
    <property type="entry name" value="Sig_transdc_resp-reg_receiver"/>
</dbReference>
<dbReference type="EMBL" id="LAZR01059732">
    <property type="protein sequence ID" value="KKK67180.1"/>
    <property type="molecule type" value="Genomic_DNA"/>
</dbReference>
<proteinExistence type="predicted"/>
<dbReference type="PANTHER" id="PTHR48111">
    <property type="entry name" value="REGULATOR OF RPOS"/>
    <property type="match status" value="1"/>
</dbReference>
<evidence type="ECO:0000256" key="5">
    <source>
        <dbReference type="ARBA" id="ARBA00023163"/>
    </source>
</evidence>
<keyword evidence="4" id="KW-0238">DNA-binding</keyword>
<dbReference type="GO" id="GO:0000156">
    <property type="term" value="F:phosphorelay response regulator activity"/>
    <property type="evidence" value="ECO:0007669"/>
    <property type="project" value="TreeGrafter"/>
</dbReference>
<keyword evidence="3" id="KW-0805">Transcription regulation</keyword>